<reference evidence="7" key="1">
    <citation type="journal article" date="2010" name="PLoS Negl. Trop. Dis.">
        <title>The genome sequence of Trypanosoma brucei gambiense, causative agent of chronic human african trypanosomiasis.</title>
        <authorList>
            <person name="Jackson A.P."/>
            <person name="Sanders M."/>
            <person name="Berry A."/>
            <person name="McQuillan J."/>
            <person name="Aslett M.A."/>
            <person name="Quail M.A."/>
            <person name="Chukualim B."/>
            <person name="Capewell P."/>
            <person name="MacLeod A."/>
            <person name="Melville S.E."/>
            <person name="Gibson W."/>
            <person name="Barry J.D."/>
            <person name="Berriman M."/>
            <person name="Hertz-Fowler C."/>
        </authorList>
    </citation>
    <scope>NUCLEOTIDE SEQUENCE [LARGE SCALE GENOMIC DNA]</scope>
    <source>
        <strain evidence="7">MHOM/CI/86/DAL972</strain>
    </source>
</reference>
<dbReference type="SUPFAM" id="SSF55729">
    <property type="entry name" value="Acyl-CoA N-acyltransferases (Nat)"/>
    <property type="match status" value="1"/>
</dbReference>
<dbReference type="OrthoDB" id="25586at2759"/>
<dbReference type="GO" id="GO:1990190">
    <property type="term" value="F:protein-N-terminal-glutamate acetyltransferase activity"/>
    <property type="evidence" value="ECO:0007669"/>
    <property type="project" value="TreeGrafter"/>
</dbReference>
<feature type="compositionally biased region" description="Basic residues" evidence="4">
    <location>
        <begin position="246"/>
        <end position="267"/>
    </location>
</feature>
<keyword evidence="1 6" id="KW-0808">Transferase</keyword>
<dbReference type="FunFam" id="3.40.630.30:FF:000138">
    <property type="entry name" value="N-acetyltransferase subunit ARD1"/>
    <property type="match status" value="1"/>
</dbReference>
<evidence type="ECO:0000256" key="3">
    <source>
        <dbReference type="ARBA" id="ARBA00025786"/>
    </source>
</evidence>
<dbReference type="VEuPathDB" id="TriTrypDB:Tbg972.11.5170"/>
<dbReference type="PROSITE" id="PS51186">
    <property type="entry name" value="GNAT"/>
    <property type="match status" value="1"/>
</dbReference>
<accession>D0A6U8</accession>
<sequence>MYVWVRNCPRSSASTANKVGKTKGSFDAMQVRRATMEDMYQMQHCNLRCLPENYNLRYYLYHILSWPQLLYVQEDNNGNVVGYVLAKMEEEEHAEKVFGHITSIAVLRTHRRLGIASRVMNAALHEMEHEYDANFCSLHVRKTNDAALHLYQNTLNFRCANVESKYYVDEEDAYHMKRFFKGSNPGFYVTESRQFVRQPNTGAGAAAGSAAEASGQRPDKKNSVDKQKEQLELAAELLEEDLKSSGKGRRQPHQQHQKGGKHGKGKK</sequence>
<comment type="similarity">
    <text evidence="3">Belongs to the acetyltransferase family. ARD1 subfamily.</text>
</comment>
<evidence type="ECO:0000256" key="4">
    <source>
        <dbReference type="SAM" id="MobiDB-lite"/>
    </source>
</evidence>
<keyword evidence="2" id="KW-0012">Acyltransferase</keyword>
<dbReference type="GO" id="GO:1990189">
    <property type="term" value="F:protein N-terminal-serine acetyltransferase activity"/>
    <property type="evidence" value="ECO:0007669"/>
    <property type="project" value="TreeGrafter"/>
</dbReference>
<dbReference type="GeneID" id="23867516"/>
<feature type="domain" description="N-acetyltransferase" evidence="5">
    <location>
        <begin position="29"/>
        <end position="181"/>
    </location>
</feature>
<gene>
    <name evidence="6" type="ORF">TbgDal_XI5170</name>
</gene>
<evidence type="ECO:0000313" key="6">
    <source>
        <dbReference type="EMBL" id="CBH17399.1"/>
    </source>
</evidence>
<dbReference type="AlphaFoldDB" id="D0A6U8"/>
<name>D0A6U8_TRYB9</name>
<organism evidence="6 7">
    <name type="scientific">Trypanosoma brucei gambiense (strain MHOM/CI/86/DAL972)</name>
    <dbReference type="NCBI Taxonomy" id="679716"/>
    <lineage>
        <taxon>Eukaryota</taxon>
        <taxon>Discoba</taxon>
        <taxon>Euglenozoa</taxon>
        <taxon>Kinetoplastea</taxon>
        <taxon>Metakinetoplastina</taxon>
        <taxon>Trypanosomatida</taxon>
        <taxon>Trypanosomatidae</taxon>
        <taxon>Trypanosoma</taxon>
    </lineage>
</organism>
<dbReference type="RefSeq" id="XP_011779663.1">
    <property type="nucleotide sequence ID" value="XM_011781361.1"/>
</dbReference>
<proteinExistence type="inferred from homology"/>
<dbReference type="KEGG" id="tbg:TbgDal_XI5170"/>
<evidence type="ECO:0000259" key="5">
    <source>
        <dbReference type="PROSITE" id="PS51186"/>
    </source>
</evidence>
<protein>
    <submittedName>
        <fullName evidence="6">N-acetyltransferase subunit ARD1, putative</fullName>
    </submittedName>
</protein>
<dbReference type="CDD" id="cd04301">
    <property type="entry name" value="NAT_SF"/>
    <property type="match status" value="1"/>
</dbReference>
<evidence type="ECO:0000256" key="2">
    <source>
        <dbReference type="ARBA" id="ARBA00023315"/>
    </source>
</evidence>
<evidence type="ECO:0000313" key="7">
    <source>
        <dbReference type="Proteomes" id="UP000002316"/>
    </source>
</evidence>
<dbReference type="PANTHER" id="PTHR23091:SF4">
    <property type="entry name" value="N-TERMINAL AMINO-ACID N(ALPHA)-ACETYLTRANSFERASE NATA"/>
    <property type="match status" value="1"/>
</dbReference>
<feature type="region of interest" description="Disordered" evidence="4">
    <location>
        <begin position="200"/>
        <end position="267"/>
    </location>
</feature>
<dbReference type="EMBL" id="FN554974">
    <property type="protein sequence ID" value="CBH17399.1"/>
    <property type="molecule type" value="Genomic_DNA"/>
</dbReference>
<dbReference type="InterPro" id="IPR016181">
    <property type="entry name" value="Acyl_CoA_acyltransferase"/>
</dbReference>
<dbReference type="Proteomes" id="UP000002316">
    <property type="component" value="Chromosome 11"/>
</dbReference>
<evidence type="ECO:0000256" key="1">
    <source>
        <dbReference type="ARBA" id="ARBA00022679"/>
    </source>
</evidence>
<dbReference type="Pfam" id="PF00583">
    <property type="entry name" value="Acetyltransf_1"/>
    <property type="match status" value="1"/>
</dbReference>
<dbReference type="PANTHER" id="PTHR23091">
    <property type="entry name" value="N-TERMINAL ACETYLTRANSFERASE"/>
    <property type="match status" value="1"/>
</dbReference>
<dbReference type="GO" id="GO:0031415">
    <property type="term" value="C:NatA complex"/>
    <property type="evidence" value="ECO:0007669"/>
    <property type="project" value="InterPro"/>
</dbReference>
<dbReference type="InterPro" id="IPR045047">
    <property type="entry name" value="Ard1-like"/>
</dbReference>
<dbReference type="Gene3D" id="3.40.630.30">
    <property type="match status" value="1"/>
</dbReference>
<feature type="compositionally biased region" description="Low complexity" evidence="4">
    <location>
        <begin position="202"/>
        <end position="215"/>
    </location>
</feature>
<feature type="compositionally biased region" description="Basic and acidic residues" evidence="4">
    <location>
        <begin position="217"/>
        <end position="231"/>
    </location>
</feature>
<dbReference type="InterPro" id="IPR000182">
    <property type="entry name" value="GNAT_dom"/>
</dbReference>